<dbReference type="GO" id="GO:0042562">
    <property type="term" value="F:hormone binding"/>
    <property type="evidence" value="ECO:0007669"/>
    <property type="project" value="TreeGrafter"/>
</dbReference>
<dbReference type="PANTHER" id="PTHR22722:SF14">
    <property type="entry name" value="MEGALIN, ISOFORM A"/>
    <property type="match status" value="1"/>
</dbReference>
<evidence type="ECO:0000256" key="9">
    <source>
        <dbReference type="ARBA" id="ARBA00023180"/>
    </source>
</evidence>
<dbReference type="PROSITE" id="PS01209">
    <property type="entry name" value="LDLRA_1"/>
    <property type="match status" value="2"/>
</dbReference>
<feature type="disulfide bond" evidence="10">
    <location>
        <begin position="50"/>
        <end position="62"/>
    </location>
</feature>
<comment type="caution">
    <text evidence="12">The sequence shown here is derived from an EMBL/GenBank/DDBJ whole genome shotgun (WGS) entry which is preliminary data.</text>
</comment>
<name>A0AAV2IM93_LYMST</name>
<dbReference type="CDD" id="cd00112">
    <property type="entry name" value="LDLa"/>
    <property type="match status" value="4"/>
</dbReference>
<evidence type="ECO:0000256" key="8">
    <source>
        <dbReference type="ARBA" id="ARBA00023170"/>
    </source>
</evidence>
<dbReference type="Gene3D" id="4.10.400.10">
    <property type="entry name" value="Low-density Lipoprotein Receptor"/>
    <property type="match status" value="5"/>
</dbReference>
<dbReference type="Proteomes" id="UP001497497">
    <property type="component" value="Unassembled WGS sequence"/>
</dbReference>
<dbReference type="SMART" id="SM00192">
    <property type="entry name" value="LDLa"/>
    <property type="match status" value="5"/>
</dbReference>
<dbReference type="GO" id="GO:0016324">
    <property type="term" value="C:apical plasma membrane"/>
    <property type="evidence" value="ECO:0007669"/>
    <property type="project" value="TreeGrafter"/>
</dbReference>
<dbReference type="FunFam" id="4.10.400.10:FF:000045">
    <property type="entry name" value="Low-density lipoprotein receptor-related protein 2"/>
    <property type="match status" value="2"/>
</dbReference>
<dbReference type="Pfam" id="PF00057">
    <property type="entry name" value="Ldl_recept_a"/>
    <property type="match status" value="5"/>
</dbReference>
<feature type="disulfide bond" evidence="10">
    <location>
        <begin position="128"/>
        <end position="140"/>
    </location>
</feature>
<evidence type="ECO:0000256" key="10">
    <source>
        <dbReference type="PROSITE-ProRule" id="PRU00124"/>
    </source>
</evidence>
<comment type="caution">
    <text evidence="10">Lacks conserved residue(s) required for the propagation of feature annotation.</text>
</comment>
<feature type="chain" id="PRO_5043506049" evidence="11">
    <location>
        <begin position="21"/>
        <end position="292"/>
    </location>
</feature>
<feature type="disulfide bond" evidence="10">
    <location>
        <begin position="108"/>
        <end position="123"/>
    </location>
</feature>
<evidence type="ECO:0000256" key="5">
    <source>
        <dbReference type="ARBA" id="ARBA00022989"/>
    </source>
</evidence>
<evidence type="ECO:0000256" key="11">
    <source>
        <dbReference type="SAM" id="SignalP"/>
    </source>
</evidence>
<feature type="disulfide bond" evidence="10">
    <location>
        <begin position="69"/>
        <end position="84"/>
    </location>
</feature>
<dbReference type="GO" id="GO:0043235">
    <property type="term" value="C:receptor complex"/>
    <property type="evidence" value="ECO:0007669"/>
    <property type="project" value="TreeGrafter"/>
</dbReference>
<dbReference type="FunFam" id="4.10.400.10:FF:000113">
    <property type="entry name" value="Low-density lipoprotein receptor-related protein 8"/>
    <property type="match status" value="1"/>
</dbReference>
<dbReference type="GO" id="GO:0012505">
    <property type="term" value="C:endomembrane system"/>
    <property type="evidence" value="ECO:0007669"/>
    <property type="project" value="UniProtKB-SubCell"/>
</dbReference>
<evidence type="ECO:0000256" key="2">
    <source>
        <dbReference type="ARBA" id="ARBA00004308"/>
    </source>
</evidence>
<dbReference type="EMBL" id="CAXITT010000798">
    <property type="protein sequence ID" value="CAL1546324.1"/>
    <property type="molecule type" value="Genomic_DNA"/>
</dbReference>
<evidence type="ECO:0000313" key="13">
    <source>
        <dbReference type="Proteomes" id="UP001497497"/>
    </source>
</evidence>
<dbReference type="SUPFAM" id="SSF57424">
    <property type="entry name" value="LDL receptor-like module"/>
    <property type="match status" value="5"/>
</dbReference>
<dbReference type="PROSITE" id="PS50068">
    <property type="entry name" value="LDLRA_2"/>
    <property type="match status" value="5"/>
</dbReference>
<dbReference type="PANTHER" id="PTHR22722">
    <property type="entry name" value="LOW-DENSITY LIPOPROTEIN RECEPTOR-RELATED PROTEIN 2-RELATED"/>
    <property type="match status" value="1"/>
</dbReference>
<feature type="disulfide bond" evidence="10">
    <location>
        <begin position="57"/>
        <end position="75"/>
    </location>
</feature>
<keyword evidence="3" id="KW-0812">Transmembrane</keyword>
<evidence type="ECO:0000256" key="6">
    <source>
        <dbReference type="ARBA" id="ARBA00023136"/>
    </source>
</evidence>
<dbReference type="InterPro" id="IPR002172">
    <property type="entry name" value="LDrepeatLR_classA_rpt"/>
</dbReference>
<keyword evidence="11" id="KW-0732">Signal</keyword>
<keyword evidence="13" id="KW-1185">Reference proteome</keyword>
<dbReference type="InterPro" id="IPR036055">
    <property type="entry name" value="LDL_receptor-like_sf"/>
</dbReference>
<feature type="disulfide bond" evidence="10">
    <location>
        <begin position="135"/>
        <end position="153"/>
    </location>
</feature>
<dbReference type="InterPro" id="IPR023415">
    <property type="entry name" value="LDLR_class-A_CS"/>
</dbReference>
<keyword evidence="8" id="KW-0675">Receptor</keyword>
<accession>A0AAV2IM93</accession>
<dbReference type="GO" id="GO:0006898">
    <property type="term" value="P:receptor-mediated endocytosis"/>
    <property type="evidence" value="ECO:0007669"/>
    <property type="project" value="TreeGrafter"/>
</dbReference>
<reference evidence="12 13" key="1">
    <citation type="submission" date="2024-04" db="EMBL/GenBank/DDBJ databases">
        <authorList>
            <consortium name="Genoscope - CEA"/>
            <person name="William W."/>
        </authorList>
    </citation>
    <scope>NUCLEOTIDE SEQUENCE [LARGE SCALE GENOMIC DNA]</scope>
</reference>
<keyword evidence="9" id="KW-0325">Glycoprotein</keyword>
<evidence type="ECO:0000256" key="1">
    <source>
        <dbReference type="ARBA" id="ARBA00004167"/>
    </source>
</evidence>
<evidence type="ECO:0000256" key="3">
    <source>
        <dbReference type="ARBA" id="ARBA00022692"/>
    </source>
</evidence>
<sequence>MASLKLCIVVLALVFALTECSINKKNFKKAHVRGTRSLKAENYSKRQASCGPNEFHCTNGQCVQLDWFCDTDRDCSDGSDESQCPTDCTGEHQLKCNNGRCITREYMCDGDDDCGDMTDETDCHKVECTSGELHCDNYLCIENEWVCDGDNDCGDGWDERNCTGTCSATQFLCADGSRCIDSRWRCDGDFDCNDDSDEHDCPCDETTHFKCKNSVCININWKCDGDNDCGDASDETGCPTLHPSLCDDMMSLRDCALMNETAHPICLDAVEGHKYCRKYCGLCLIDPNVTHP</sequence>
<evidence type="ECO:0000256" key="7">
    <source>
        <dbReference type="ARBA" id="ARBA00023157"/>
    </source>
</evidence>
<evidence type="ECO:0000313" key="12">
    <source>
        <dbReference type="EMBL" id="CAL1546324.1"/>
    </source>
</evidence>
<proteinExistence type="predicted"/>
<keyword evidence="5" id="KW-1133">Transmembrane helix</keyword>
<dbReference type="InterPro" id="IPR051221">
    <property type="entry name" value="LDLR-related"/>
</dbReference>
<feature type="signal peptide" evidence="11">
    <location>
        <begin position="1"/>
        <end position="20"/>
    </location>
</feature>
<dbReference type="PRINTS" id="PR00261">
    <property type="entry name" value="LDLRECEPTOR"/>
</dbReference>
<feature type="disulfide bond" evidence="10">
    <location>
        <begin position="186"/>
        <end position="201"/>
    </location>
</feature>
<keyword evidence="7 10" id="KW-1015">Disulfide bond</keyword>
<feature type="disulfide bond" evidence="10">
    <location>
        <begin position="96"/>
        <end position="114"/>
    </location>
</feature>
<feature type="disulfide bond" evidence="10">
    <location>
        <begin position="223"/>
        <end position="238"/>
    </location>
</feature>
<gene>
    <name evidence="12" type="ORF">GSLYS_00019701001</name>
</gene>
<protein>
    <submittedName>
        <fullName evidence="12">Uncharacterized protein</fullName>
    </submittedName>
</protein>
<keyword evidence="4" id="KW-0677">Repeat</keyword>
<comment type="subcellular location">
    <subcellularLocation>
        <location evidence="2">Endomembrane system</location>
    </subcellularLocation>
    <subcellularLocation>
        <location evidence="1">Membrane</location>
        <topology evidence="1">Single-pass membrane protein</topology>
    </subcellularLocation>
</comment>
<evidence type="ECO:0000256" key="4">
    <source>
        <dbReference type="ARBA" id="ARBA00022737"/>
    </source>
</evidence>
<keyword evidence="6" id="KW-0472">Membrane</keyword>
<dbReference type="AlphaFoldDB" id="A0AAV2IM93"/>
<feature type="disulfide bond" evidence="10">
    <location>
        <begin position="211"/>
        <end position="229"/>
    </location>
</feature>
<organism evidence="12 13">
    <name type="scientific">Lymnaea stagnalis</name>
    <name type="common">Great pond snail</name>
    <name type="synonym">Helix stagnalis</name>
    <dbReference type="NCBI Taxonomy" id="6523"/>
    <lineage>
        <taxon>Eukaryota</taxon>
        <taxon>Metazoa</taxon>
        <taxon>Spiralia</taxon>
        <taxon>Lophotrochozoa</taxon>
        <taxon>Mollusca</taxon>
        <taxon>Gastropoda</taxon>
        <taxon>Heterobranchia</taxon>
        <taxon>Euthyneura</taxon>
        <taxon>Panpulmonata</taxon>
        <taxon>Hygrophila</taxon>
        <taxon>Lymnaeoidea</taxon>
        <taxon>Lymnaeidae</taxon>
        <taxon>Lymnaea</taxon>
    </lineage>
</organism>
<feature type="disulfide bond" evidence="10">
    <location>
        <begin position="147"/>
        <end position="162"/>
    </location>
</feature>